<name>A0A9X3CAE0_9FLAO</name>
<dbReference type="Proteomes" id="UP001151133">
    <property type="component" value="Unassembled WGS sequence"/>
</dbReference>
<dbReference type="AlphaFoldDB" id="A0A9X3CAE0"/>
<evidence type="ECO:0000313" key="2">
    <source>
        <dbReference type="Proteomes" id="UP001151133"/>
    </source>
</evidence>
<dbReference type="EMBL" id="JAOZEV010000026">
    <property type="protein sequence ID" value="MCV9934560.1"/>
    <property type="molecule type" value="Genomic_DNA"/>
</dbReference>
<reference evidence="1" key="1">
    <citation type="submission" date="2022-10" db="EMBL/GenBank/DDBJ databases">
        <title>Two novel species of Flavobacterium.</title>
        <authorList>
            <person name="Liu Q."/>
            <person name="Xin Y.-H."/>
        </authorList>
    </citation>
    <scope>NUCLEOTIDE SEQUENCE</scope>
    <source>
        <strain evidence="1">LS1R47</strain>
    </source>
</reference>
<proteinExistence type="predicted"/>
<evidence type="ECO:0000313" key="1">
    <source>
        <dbReference type="EMBL" id="MCV9934560.1"/>
    </source>
</evidence>
<comment type="caution">
    <text evidence="1">The sequence shown here is derived from an EMBL/GenBank/DDBJ whole genome shotgun (WGS) entry which is preliminary data.</text>
</comment>
<protein>
    <submittedName>
        <fullName evidence="1">Uncharacterized protein</fullName>
    </submittedName>
</protein>
<organism evidence="1 2">
    <name type="scientific">Flavobacterium frigoritolerans</name>
    <dbReference type="NCBI Taxonomy" id="2987686"/>
    <lineage>
        <taxon>Bacteria</taxon>
        <taxon>Pseudomonadati</taxon>
        <taxon>Bacteroidota</taxon>
        <taxon>Flavobacteriia</taxon>
        <taxon>Flavobacteriales</taxon>
        <taxon>Flavobacteriaceae</taxon>
        <taxon>Flavobacterium</taxon>
    </lineage>
</organism>
<sequence length="66" mass="7416">MKLKKRIKDLEIEISELKKQVQNSSVTITDSCNPNSKVIISLNDGVFMIGKTTLTLTPQIILKDNK</sequence>
<gene>
    <name evidence="1" type="ORF">OIU80_19945</name>
</gene>
<keyword evidence="2" id="KW-1185">Reference proteome</keyword>
<accession>A0A9X3CAE0</accession>
<dbReference type="RefSeq" id="WP_264288729.1">
    <property type="nucleotide sequence ID" value="NZ_JAOZEV010000026.1"/>
</dbReference>